<dbReference type="EMBL" id="JARKNE010000013">
    <property type="protein sequence ID" value="KAK5770989.1"/>
    <property type="molecule type" value="Genomic_DNA"/>
</dbReference>
<gene>
    <name evidence="1" type="ORF">PVK06_047156</name>
</gene>
<organism evidence="1 2">
    <name type="scientific">Gossypium arboreum</name>
    <name type="common">Tree cotton</name>
    <name type="synonym">Gossypium nanking</name>
    <dbReference type="NCBI Taxonomy" id="29729"/>
    <lineage>
        <taxon>Eukaryota</taxon>
        <taxon>Viridiplantae</taxon>
        <taxon>Streptophyta</taxon>
        <taxon>Embryophyta</taxon>
        <taxon>Tracheophyta</taxon>
        <taxon>Spermatophyta</taxon>
        <taxon>Magnoliopsida</taxon>
        <taxon>eudicotyledons</taxon>
        <taxon>Gunneridae</taxon>
        <taxon>Pentapetalae</taxon>
        <taxon>rosids</taxon>
        <taxon>malvids</taxon>
        <taxon>Malvales</taxon>
        <taxon>Malvaceae</taxon>
        <taxon>Malvoideae</taxon>
        <taxon>Gossypium</taxon>
    </lineage>
</organism>
<keyword evidence="2" id="KW-1185">Reference proteome</keyword>
<name>A0ABR0MF57_GOSAR</name>
<comment type="caution">
    <text evidence="1">The sequence shown here is derived from an EMBL/GenBank/DDBJ whole genome shotgun (WGS) entry which is preliminary data.</text>
</comment>
<reference evidence="1 2" key="1">
    <citation type="submission" date="2023-03" db="EMBL/GenBank/DDBJ databases">
        <title>WGS of Gossypium arboreum.</title>
        <authorList>
            <person name="Yu D."/>
        </authorList>
    </citation>
    <scope>NUCLEOTIDE SEQUENCE [LARGE SCALE GENOMIC DNA]</scope>
    <source>
        <tissue evidence="1">Leaf</tissue>
    </source>
</reference>
<evidence type="ECO:0000313" key="2">
    <source>
        <dbReference type="Proteomes" id="UP001358586"/>
    </source>
</evidence>
<sequence length="135" mass="15454">MSRKRTRSSKTSTKNLIVIHDEEVKERFDSIVKNQPMMLEKGFNLESNDKSTNVGKSILKEIHNCGRKKAESAYFPSLITSLCLKAQVKSKENLKGQYVQGCITTHDLERSYLQDMARRAFGIKCNQEGKGERLR</sequence>
<accession>A0ABR0MF57</accession>
<protein>
    <submittedName>
        <fullName evidence="1">Uncharacterized protein</fullName>
    </submittedName>
</protein>
<dbReference type="Proteomes" id="UP001358586">
    <property type="component" value="Chromosome 13"/>
</dbReference>
<proteinExistence type="predicted"/>
<evidence type="ECO:0000313" key="1">
    <source>
        <dbReference type="EMBL" id="KAK5770989.1"/>
    </source>
</evidence>